<dbReference type="EMBL" id="QFQP01000011">
    <property type="protein sequence ID" value="PZR12681.1"/>
    <property type="molecule type" value="Genomic_DNA"/>
</dbReference>
<dbReference type="Proteomes" id="UP000249061">
    <property type="component" value="Unassembled WGS sequence"/>
</dbReference>
<sequence>MPSIDRSTFGRALQNGVNLNDPGVRAKLEAAGVDIAMLKSAGDIDNDGWIKSSAELDKAFKLVDDFDRNGSSKSFDNSGRAGQTFQALVAAAESSRRRS</sequence>
<reference evidence="1 2" key="1">
    <citation type="submission" date="2017-08" db="EMBL/GenBank/DDBJ databases">
        <title>Infants hospitalized years apart are colonized by the same room-sourced microbial strains.</title>
        <authorList>
            <person name="Brooks B."/>
            <person name="Olm M.R."/>
            <person name="Firek B.A."/>
            <person name="Baker R."/>
            <person name="Thomas B.C."/>
            <person name="Morowitz M.J."/>
            <person name="Banfield J.F."/>
        </authorList>
    </citation>
    <scope>NUCLEOTIDE SEQUENCE [LARGE SCALE GENOMIC DNA]</scope>
    <source>
        <strain evidence="1">S2_003_000_R2_14</strain>
    </source>
</reference>
<accession>A0A2W5VQC6</accession>
<proteinExistence type="predicted"/>
<evidence type="ECO:0000313" key="1">
    <source>
        <dbReference type="EMBL" id="PZR12681.1"/>
    </source>
</evidence>
<comment type="caution">
    <text evidence="1">The sequence shown here is derived from an EMBL/GenBank/DDBJ whole genome shotgun (WGS) entry which is preliminary data.</text>
</comment>
<dbReference type="AlphaFoldDB" id="A0A2W5VQC6"/>
<evidence type="ECO:0000313" key="2">
    <source>
        <dbReference type="Proteomes" id="UP000249061"/>
    </source>
</evidence>
<organism evidence="1 2">
    <name type="scientific">Archangium gephyra</name>
    <dbReference type="NCBI Taxonomy" id="48"/>
    <lineage>
        <taxon>Bacteria</taxon>
        <taxon>Pseudomonadati</taxon>
        <taxon>Myxococcota</taxon>
        <taxon>Myxococcia</taxon>
        <taxon>Myxococcales</taxon>
        <taxon>Cystobacterineae</taxon>
        <taxon>Archangiaceae</taxon>
        <taxon>Archangium</taxon>
    </lineage>
</organism>
<gene>
    <name evidence="1" type="ORF">DI536_13955</name>
</gene>
<protein>
    <submittedName>
        <fullName evidence="1">Uncharacterized protein</fullName>
    </submittedName>
</protein>
<name>A0A2W5VQC6_9BACT</name>